<dbReference type="PaxDb" id="39947-A0A0P0X906"/>
<sequence length="474" mass="52206">MKPQQHRKATETGANIKLGCSKMQSLKPGKYINKPSGNANTKCRVAVTPPQLYTENQMALKGGSTMEAQFCDSKNFSNRQPNHSGKIKLELFPIDKAIQKVLQQENHNPYLELTLAPRKKISSVVQHLNIKWGNSQCARGELMLFPYDAQLDNIAGSGKWTHSDSCTAADVHAAVGSPLRFRLRYGWFEPDFEQQSHGPNLQDVHSVDKIIDNKPLDPVLMEQKQTVHLSEFPNDFAAQSVGDNAVQTVVSIRSFFFPSITNGIFTCDLTFFTCFLKQGNQSKVTPLSWIDCISNISFEELLSEAAPSADNKQLLSQNNTSFSQIPINFDSFDAAIASVIGQQQASNQMKVSNPSLWDAEEACHAFPLQSQTSIRTFGSGPNHSGAITSSILGTIPECVTDVDQQCFTEVWEEEPSPHIPLSCKDNVAPYISLPEFGEPELGAYCSRLLSGTDSLGLSGLLSNSLDAFQKFSVF</sequence>
<dbReference type="EMBL" id="AP014963">
    <property type="protein sequence ID" value="BAT02801.1"/>
    <property type="molecule type" value="Genomic_DNA"/>
</dbReference>
<dbReference type="FunCoup" id="A0A0P0X906">
    <property type="interactions" value="5"/>
</dbReference>
<proteinExistence type="predicted"/>
<dbReference type="AlphaFoldDB" id="A0A0P0X906"/>
<name>A0A0P0X906_ORYSJ</name>
<organism evidence="1 2">
    <name type="scientific">Oryza sativa subsp. japonica</name>
    <name type="common">Rice</name>
    <dbReference type="NCBI Taxonomy" id="39947"/>
    <lineage>
        <taxon>Eukaryota</taxon>
        <taxon>Viridiplantae</taxon>
        <taxon>Streptophyta</taxon>
        <taxon>Embryophyta</taxon>
        <taxon>Tracheophyta</taxon>
        <taxon>Spermatophyta</taxon>
        <taxon>Magnoliopsida</taxon>
        <taxon>Liliopsida</taxon>
        <taxon>Poales</taxon>
        <taxon>Poaceae</taxon>
        <taxon>BOP clade</taxon>
        <taxon>Oryzoideae</taxon>
        <taxon>Oryzeae</taxon>
        <taxon>Oryzinae</taxon>
        <taxon>Oryza</taxon>
        <taxon>Oryza sativa</taxon>
    </lineage>
</organism>
<protein>
    <submittedName>
        <fullName evidence="1">Os07g0634100 protein</fullName>
    </submittedName>
</protein>
<dbReference type="InParanoid" id="A0A0P0X906"/>
<keyword evidence="2" id="KW-1185">Reference proteome</keyword>
<dbReference type="Proteomes" id="UP000059680">
    <property type="component" value="Chromosome 7"/>
</dbReference>
<reference evidence="2" key="1">
    <citation type="journal article" date="2005" name="Nature">
        <title>The map-based sequence of the rice genome.</title>
        <authorList>
            <consortium name="International rice genome sequencing project (IRGSP)"/>
            <person name="Matsumoto T."/>
            <person name="Wu J."/>
            <person name="Kanamori H."/>
            <person name="Katayose Y."/>
            <person name="Fujisawa M."/>
            <person name="Namiki N."/>
            <person name="Mizuno H."/>
            <person name="Yamamoto K."/>
            <person name="Antonio B.A."/>
            <person name="Baba T."/>
            <person name="Sakata K."/>
            <person name="Nagamura Y."/>
            <person name="Aoki H."/>
            <person name="Arikawa K."/>
            <person name="Arita K."/>
            <person name="Bito T."/>
            <person name="Chiden Y."/>
            <person name="Fujitsuka N."/>
            <person name="Fukunaka R."/>
            <person name="Hamada M."/>
            <person name="Harada C."/>
            <person name="Hayashi A."/>
            <person name="Hijishita S."/>
            <person name="Honda M."/>
            <person name="Hosokawa S."/>
            <person name="Ichikawa Y."/>
            <person name="Idonuma A."/>
            <person name="Iijima M."/>
            <person name="Ikeda M."/>
            <person name="Ikeno M."/>
            <person name="Ito K."/>
            <person name="Ito S."/>
            <person name="Ito T."/>
            <person name="Ito Y."/>
            <person name="Ito Y."/>
            <person name="Iwabuchi A."/>
            <person name="Kamiya K."/>
            <person name="Karasawa W."/>
            <person name="Kurita K."/>
            <person name="Katagiri S."/>
            <person name="Kikuta A."/>
            <person name="Kobayashi H."/>
            <person name="Kobayashi N."/>
            <person name="Machita K."/>
            <person name="Maehara T."/>
            <person name="Masukawa M."/>
            <person name="Mizubayashi T."/>
            <person name="Mukai Y."/>
            <person name="Nagasaki H."/>
            <person name="Nagata Y."/>
            <person name="Naito S."/>
            <person name="Nakashima M."/>
            <person name="Nakama Y."/>
            <person name="Nakamichi Y."/>
            <person name="Nakamura M."/>
            <person name="Meguro A."/>
            <person name="Negishi M."/>
            <person name="Ohta I."/>
            <person name="Ohta T."/>
            <person name="Okamoto M."/>
            <person name="Ono N."/>
            <person name="Saji S."/>
            <person name="Sakaguchi M."/>
            <person name="Sakai K."/>
            <person name="Shibata M."/>
            <person name="Shimokawa T."/>
            <person name="Song J."/>
            <person name="Takazaki Y."/>
            <person name="Terasawa K."/>
            <person name="Tsugane M."/>
            <person name="Tsuji K."/>
            <person name="Ueda S."/>
            <person name="Waki K."/>
            <person name="Yamagata H."/>
            <person name="Yamamoto M."/>
            <person name="Yamamoto S."/>
            <person name="Yamane H."/>
            <person name="Yoshiki S."/>
            <person name="Yoshihara R."/>
            <person name="Yukawa K."/>
            <person name="Zhong H."/>
            <person name="Yano M."/>
            <person name="Yuan Q."/>
            <person name="Ouyang S."/>
            <person name="Liu J."/>
            <person name="Jones K.M."/>
            <person name="Gansberger K."/>
            <person name="Moffat K."/>
            <person name="Hill J."/>
            <person name="Bera J."/>
            <person name="Fadrosh D."/>
            <person name="Jin S."/>
            <person name="Johri S."/>
            <person name="Kim M."/>
            <person name="Overton L."/>
            <person name="Reardon M."/>
            <person name="Tsitrin T."/>
            <person name="Vuong H."/>
            <person name="Weaver B."/>
            <person name="Ciecko A."/>
            <person name="Tallon L."/>
            <person name="Jackson J."/>
            <person name="Pai G."/>
            <person name="Aken S.V."/>
            <person name="Utterback T."/>
            <person name="Reidmuller S."/>
            <person name="Feldblyum T."/>
            <person name="Hsiao J."/>
            <person name="Zismann V."/>
            <person name="Iobst S."/>
            <person name="de Vazeille A.R."/>
            <person name="Buell C.R."/>
            <person name="Ying K."/>
            <person name="Li Y."/>
            <person name="Lu T."/>
            <person name="Huang Y."/>
            <person name="Zhao Q."/>
            <person name="Feng Q."/>
            <person name="Zhang L."/>
            <person name="Zhu J."/>
            <person name="Weng Q."/>
            <person name="Mu J."/>
            <person name="Lu Y."/>
            <person name="Fan D."/>
            <person name="Liu Y."/>
            <person name="Guan J."/>
            <person name="Zhang Y."/>
            <person name="Yu S."/>
            <person name="Liu X."/>
            <person name="Zhang Y."/>
            <person name="Hong G."/>
            <person name="Han B."/>
            <person name="Choisne N."/>
            <person name="Demange N."/>
            <person name="Orjeda G."/>
            <person name="Samain S."/>
            <person name="Cattolico L."/>
            <person name="Pelletier E."/>
            <person name="Couloux A."/>
            <person name="Segurens B."/>
            <person name="Wincker P."/>
            <person name="D'Hont A."/>
            <person name="Scarpelli C."/>
            <person name="Weissenbach J."/>
            <person name="Salanoubat M."/>
            <person name="Quetier F."/>
            <person name="Yu Y."/>
            <person name="Kim H.R."/>
            <person name="Rambo T."/>
            <person name="Currie J."/>
            <person name="Collura K."/>
            <person name="Luo M."/>
            <person name="Yang T."/>
            <person name="Ammiraju J.S.S."/>
            <person name="Engler F."/>
            <person name="Soderlund C."/>
            <person name="Wing R.A."/>
            <person name="Palmer L.E."/>
            <person name="de la Bastide M."/>
            <person name="Spiegel L."/>
            <person name="Nascimento L."/>
            <person name="Zutavern T."/>
            <person name="O'Shaughnessy A."/>
            <person name="Dike S."/>
            <person name="Dedhia N."/>
            <person name="Preston R."/>
            <person name="Balija V."/>
            <person name="McCombie W.R."/>
            <person name="Chow T."/>
            <person name="Chen H."/>
            <person name="Chung M."/>
            <person name="Chen C."/>
            <person name="Shaw J."/>
            <person name="Wu H."/>
            <person name="Hsiao K."/>
            <person name="Chao Y."/>
            <person name="Chu M."/>
            <person name="Cheng C."/>
            <person name="Hour A."/>
            <person name="Lee P."/>
            <person name="Lin S."/>
            <person name="Lin Y."/>
            <person name="Liou J."/>
            <person name="Liu S."/>
            <person name="Hsing Y."/>
            <person name="Raghuvanshi S."/>
            <person name="Mohanty A."/>
            <person name="Bharti A.K."/>
            <person name="Gaur A."/>
            <person name="Gupta V."/>
            <person name="Kumar D."/>
            <person name="Ravi V."/>
            <person name="Vij S."/>
            <person name="Kapur A."/>
            <person name="Khurana P."/>
            <person name="Khurana P."/>
            <person name="Khurana J.P."/>
            <person name="Tyagi A.K."/>
            <person name="Gaikwad K."/>
            <person name="Singh A."/>
            <person name="Dalal V."/>
            <person name="Srivastava S."/>
            <person name="Dixit A."/>
            <person name="Pal A.K."/>
            <person name="Ghazi I.A."/>
            <person name="Yadav M."/>
            <person name="Pandit A."/>
            <person name="Bhargava A."/>
            <person name="Sureshbabu K."/>
            <person name="Batra K."/>
            <person name="Sharma T.R."/>
            <person name="Mohapatra T."/>
            <person name="Singh N.K."/>
            <person name="Messing J."/>
            <person name="Nelson A.B."/>
            <person name="Fuks G."/>
            <person name="Kavchok S."/>
            <person name="Keizer G."/>
            <person name="Linton E."/>
            <person name="Llaca V."/>
            <person name="Song R."/>
            <person name="Tanyolac B."/>
            <person name="Young S."/>
            <person name="Ho-Il K."/>
            <person name="Hahn J.H."/>
            <person name="Sangsakoo G."/>
            <person name="Vanavichit A."/>
            <person name="de Mattos Luiz.A.T."/>
            <person name="Zimmer P.D."/>
            <person name="Malone G."/>
            <person name="Dellagostin O."/>
            <person name="de Oliveira A.C."/>
            <person name="Bevan M."/>
            <person name="Bancroft I."/>
            <person name="Minx P."/>
            <person name="Cordum H."/>
            <person name="Wilson R."/>
            <person name="Cheng Z."/>
            <person name="Jin W."/>
            <person name="Jiang J."/>
            <person name="Leong S.A."/>
            <person name="Iwama H."/>
            <person name="Gojobori T."/>
            <person name="Itoh T."/>
            <person name="Niimura Y."/>
            <person name="Fujii Y."/>
            <person name="Habara T."/>
            <person name="Sakai H."/>
            <person name="Sato Y."/>
            <person name="Wilson G."/>
            <person name="Kumar K."/>
            <person name="McCouch S."/>
            <person name="Juretic N."/>
            <person name="Hoen D."/>
            <person name="Wright S."/>
            <person name="Bruskiewich R."/>
            <person name="Bureau T."/>
            <person name="Miyao A."/>
            <person name="Hirochika H."/>
            <person name="Nishikawa T."/>
            <person name="Kadowaki K."/>
            <person name="Sugiura M."/>
            <person name="Burr B."/>
            <person name="Sasaki T."/>
        </authorList>
    </citation>
    <scope>NUCLEOTIDE SEQUENCE [LARGE SCALE GENOMIC DNA]</scope>
    <source>
        <strain evidence="2">cv. Nipponbare</strain>
    </source>
</reference>
<dbReference type="GO" id="GO:0005634">
    <property type="term" value="C:nucleus"/>
    <property type="evidence" value="ECO:0000318"/>
    <property type="project" value="GO_Central"/>
</dbReference>
<evidence type="ECO:0000313" key="2">
    <source>
        <dbReference type="Proteomes" id="UP000059680"/>
    </source>
</evidence>
<dbReference type="eggNOG" id="KOG4468">
    <property type="taxonomic scope" value="Eukaryota"/>
</dbReference>
<gene>
    <name evidence="1" type="ordered locus">Os07g0634100</name>
    <name evidence="1" type="ORF">OSNPB_070634100</name>
</gene>
<dbReference type="InterPro" id="IPR055315">
    <property type="entry name" value="Cramped-like"/>
</dbReference>
<dbReference type="OMA" id="NTKCRVA"/>
<reference evidence="1 2" key="3">
    <citation type="journal article" date="2013" name="Rice">
        <title>Improvement of the Oryza sativa Nipponbare reference genome using next generation sequence and optical map data.</title>
        <authorList>
            <person name="Kawahara Y."/>
            <person name="de la Bastide M."/>
            <person name="Hamilton J.P."/>
            <person name="Kanamori H."/>
            <person name="McCombie W.R."/>
            <person name="Ouyang S."/>
            <person name="Schwartz D.C."/>
            <person name="Tanaka T."/>
            <person name="Wu J."/>
            <person name="Zhou S."/>
            <person name="Childs K.L."/>
            <person name="Davidson R.M."/>
            <person name="Lin H."/>
            <person name="Quesada-Ocampo L."/>
            <person name="Vaillancourt B."/>
            <person name="Sakai H."/>
            <person name="Lee S.S."/>
            <person name="Kim J."/>
            <person name="Numa H."/>
            <person name="Itoh T."/>
            <person name="Buell C.R."/>
            <person name="Matsumoto T."/>
        </authorList>
    </citation>
    <scope>NUCLEOTIDE SEQUENCE [LARGE SCALE GENOMIC DNA]</scope>
    <source>
        <strain evidence="2">cv. Nipponbare</strain>
    </source>
</reference>
<dbReference type="Gramene" id="Os07t0634100-00">
    <property type="protein sequence ID" value="Os07t0634100-00"/>
    <property type="gene ID" value="Os07g0634100"/>
</dbReference>
<reference evidence="1 2" key="2">
    <citation type="journal article" date="2013" name="Plant Cell Physiol.">
        <title>Rice Annotation Project Database (RAP-DB): an integrative and interactive database for rice genomics.</title>
        <authorList>
            <person name="Sakai H."/>
            <person name="Lee S.S."/>
            <person name="Tanaka T."/>
            <person name="Numa H."/>
            <person name="Kim J."/>
            <person name="Kawahara Y."/>
            <person name="Wakimoto H."/>
            <person name="Yang C.C."/>
            <person name="Iwamoto M."/>
            <person name="Abe T."/>
            <person name="Yamada Y."/>
            <person name="Muto A."/>
            <person name="Inokuchi H."/>
            <person name="Ikemura T."/>
            <person name="Matsumoto T."/>
            <person name="Sasaki T."/>
            <person name="Itoh T."/>
        </authorList>
    </citation>
    <scope>NUCLEOTIDE SEQUENCE [LARGE SCALE GENOMIC DNA]</scope>
    <source>
        <strain evidence="2">cv. Nipponbare</strain>
    </source>
</reference>
<evidence type="ECO:0000313" key="1">
    <source>
        <dbReference type="EMBL" id="BAT02801.1"/>
    </source>
</evidence>
<dbReference type="GO" id="GO:0007389">
    <property type="term" value="P:pattern specification process"/>
    <property type="evidence" value="ECO:0000318"/>
    <property type="project" value="GO_Central"/>
</dbReference>
<dbReference type="PANTHER" id="PTHR21677:SF5">
    <property type="entry name" value="OS01G0182400 PROTEIN"/>
    <property type="match status" value="1"/>
</dbReference>
<dbReference type="GO" id="GO:0003682">
    <property type="term" value="F:chromatin binding"/>
    <property type="evidence" value="ECO:0000318"/>
    <property type="project" value="GO_Central"/>
</dbReference>
<accession>A0A0P0X906</accession>
<dbReference type="PANTHER" id="PTHR21677">
    <property type="entry name" value="CRAMPED PROTEIN"/>
    <property type="match status" value="1"/>
</dbReference>